<evidence type="ECO:0000313" key="3">
    <source>
        <dbReference type="EMBL" id="EPZ14403.1"/>
    </source>
</evidence>
<dbReference type="Gene3D" id="3.30.930.30">
    <property type="match status" value="1"/>
</dbReference>
<dbReference type="Pfam" id="PF03432">
    <property type="entry name" value="Relaxase"/>
    <property type="match status" value="1"/>
</dbReference>
<accession>T0AUT6</accession>
<dbReference type="InterPro" id="IPR005094">
    <property type="entry name" value="Endonuclease_MobA/VirD2"/>
</dbReference>
<feature type="compositionally biased region" description="Basic and acidic residues" evidence="1">
    <location>
        <begin position="365"/>
        <end position="383"/>
    </location>
</feature>
<dbReference type="OrthoDB" id="7173932at2"/>
<dbReference type="Proteomes" id="UP000015455">
    <property type="component" value="Unassembled WGS sequence"/>
</dbReference>
<feature type="region of interest" description="Disordered" evidence="1">
    <location>
        <begin position="429"/>
        <end position="475"/>
    </location>
</feature>
<feature type="region of interest" description="Disordered" evidence="1">
    <location>
        <begin position="361"/>
        <end position="389"/>
    </location>
</feature>
<feature type="domain" description="MobA/VirD2-like nuclease" evidence="2">
    <location>
        <begin position="81"/>
        <end position="194"/>
    </location>
</feature>
<proteinExistence type="predicted"/>
<evidence type="ECO:0000256" key="1">
    <source>
        <dbReference type="SAM" id="MobiDB-lite"/>
    </source>
</evidence>
<evidence type="ECO:0000259" key="2">
    <source>
        <dbReference type="Pfam" id="PF03432"/>
    </source>
</evidence>
<organism evidence="3 4">
    <name type="scientific">Thauera terpenica 58Eu</name>
    <dbReference type="NCBI Taxonomy" id="1348657"/>
    <lineage>
        <taxon>Bacteria</taxon>
        <taxon>Pseudomonadati</taxon>
        <taxon>Pseudomonadota</taxon>
        <taxon>Betaproteobacteria</taxon>
        <taxon>Rhodocyclales</taxon>
        <taxon>Zoogloeaceae</taxon>
        <taxon>Thauera</taxon>
    </lineage>
</organism>
<protein>
    <recommendedName>
        <fullName evidence="2">MobA/VirD2-like nuclease domain-containing protein</fullName>
    </recommendedName>
</protein>
<evidence type="ECO:0000313" key="4">
    <source>
        <dbReference type="Proteomes" id="UP000015455"/>
    </source>
</evidence>
<comment type="caution">
    <text evidence="3">The sequence shown here is derived from an EMBL/GenBank/DDBJ whole genome shotgun (WGS) entry which is preliminary data.</text>
</comment>
<dbReference type="PATRIC" id="fig|1348657.5.peg.3134"/>
<dbReference type="EMBL" id="ATJV01000082">
    <property type="protein sequence ID" value="EPZ14403.1"/>
    <property type="molecule type" value="Genomic_DNA"/>
</dbReference>
<dbReference type="eggNOG" id="COG3843">
    <property type="taxonomic scope" value="Bacteria"/>
</dbReference>
<dbReference type="STRING" id="1348657.M622_18605"/>
<keyword evidence="4" id="KW-1185">Reference proteome</keyword>
<gene>
    <name evidence="3" type="ORF">M622_18605</name>
</gene>
<feature type="compositionally biased region" description="Basic and acidic residues" evidence="1">
    <location>
        <begin position="429"/>
        <end position="446"/>
    </location>
</feature>
<name>T0AUT6_9RHOO</name>
<reference evidence="3 4" key="1">
    <citation type="submission" date="2013-06" db="EMBL/GenBank/DDBJ databases">
        <title>Draft genome sequence of Thauera terpenica.</title>
        <authorList>
            <person name="Liu B."/>
            <person name="Frostegard A.H."/>
            <person name="Shapleigh J.P."/>
        </authorList>
    </citation>
    <scope>NUCLEOTIDE SEQUENCE [LARGE SCALE GENOMIC DNA]</scope>
    <source>
        <strain evidence="3 4">58Eu</strain>
    </source>
</reference>
<dbReference type="RefSeq" id="WP_021250536.1">
    <property type="nucleotide sequence ID" value="NZ_ATJV01000082.1"/>
</dbReference>
<dbReference type="AlphaFoldDB" id="T0AUT6"/>
<sequence length="475" mass="53327">MALIEAELGSALQDPVKRKGNNTRKLRATAKRVAQNSTEVMVKVTGFSKGAGHALANLEYISRNGKVELENDRGEILDGKAEVREFFKDWEKDFGDAKRHKNQRDTMHLVLSMPEGTDPEAVRQATRQFAKATFGKNHEYVFALHSQENDKKTLQPHCHVTVKCLGFDGTRLNPRKADLQQWRETFAEYMRDQGVDAEATPRRSRGVVRKREPNVIRHIEQGDDTHKPRVPHVKAAKVKQAAEELSAEAKGLPVPAKPWEEAIKARQREVRRAWLAAADALEQDNPRLTFNQKEPRNERPNYERISADRARPGQRAAAVYQSNLEKSGPQASPRSLASVRNLSGLGVVHHRRASQVLLRANAPDRLGRDGSADPEMRRARTGDSRALAGGKRLEGYQATTEENKALAGRIRAFVEAMPTIETERHQIKKDLAQRFTKQPEKIHDQGRQTAPEPSAEQKKGAEQAAPKRGGKDVER</sequence>